<evidence type="ECO:0000313" key="2">
    <source>
        <dbReference type="EMBL" id="KDO31432.1"/>
    </source>
</evidence>
<name>A0A067CXA1_SAPPC</name>
<dbReference type="OrthoDB" id="77622at2759"/>
<dbReference type="AlphaFoldDB" id="A0A067CXA1"/>
<dbReference type="Proteomes" id="UP000030745">
    <property type="component" value="Unassembled WGS sequence"/>
</dbReference>
<accession>A0A067CXA1</accession>
<gene>
    <name evidence="2" type="ORF">SPRG_04047</name>
</gene>
<proteinExistence type="predicted"/>
<evidence type="ECO:0000313" key="3">
    <source>
        <dbReference type="Proteomes" id="UP000030745"/>
    </source>
</evidence>
<dbReference type="GeneID" id="24126520"/>
<keyword evidence="3" id="KW-1185">Reference proteome</keyword>
<dbReference type="EMBL" id="KK583198">
    <property type="protein sequence ID" value="KDO31432.1"/>
    <property type="molecule type" value="Genomic_DNA"/>
</dbReference>
<dbReference type="RefSeq" id="XP_012198027.1">
    <property type="nucleotide sequence ID" value="XM_012342637.1"/>
</dbReference>
<dbReference type="VEuPathDB" id="FungiDB:SPRG_04047"/>
<sequence length="122" mass="14092">MLHRSNNIMLMHAQSEQADDSDSEYEYGFVLNDEWAEHFARKQTVRRAATKGAQPNRRKKDRRALRTKTPEPSPLLYELSVGALAQRTWQPESARVLALERQMEHAFTVAFSNPLDVCLYNS</sequence>
<dbReference type="KEGG" id="spar:SPRG_04047"/>
<evidence type="ECO:0000256" key="1">
    <source>
        <dbReference type="SAM" id="MobiDB-lite"/>
    </source>
</evidence>
<organism evidence="2 3">
    <name type="scientific">Saprolegnia parasitica (strain CBS 223.65)</name>
    <dbReference type="NCBI Taxonomy" id="695850"/>
    <lineage>
        <taxon>Eukaryota</taxon>
        <taxon>Sar</taxon>
        <taxon>Stramenopiles</taxon>
        <taxon>Oomycota</taxon>
        <taxon>Saprolegniomycetes</taxon>
        <taxon>Saprolegniales</taxon>
        <taxon>Saprolegniaceae</taxon>
        <taxon>Saprolegnia</taxon>
    </lineage>
</organism>
<reference evidence="2 3" key="1">
    <citation type="journal article" date="2013" name="PLoS Genet.">
        <title>Distinctive expansion of potential virulence genes in the genome of the oomycete fish pathogen Saprolegnia parasitica.</title>
        <authorList>
            <person name="Jiang R.H."/>
            <person name="de Bruijn I."/>
            <person name="Haas B.J."/>
            <person name="Belmonte R."/>
            <person name="Lobach L."/>
            <person name="Christie J."/>
            <person name="van den Ackerveken G."/>
            <person name="Bottin A."/>
            <person name="Bulone V."/>
            <person name="Diaz-Moreno S.M."/>
            <person name="Dumas B."/>
            <person name="Fan L."/>
            <person name="Gaulin E."/>
            <person name="Govers F."/>
            <person name="Grenville-Briggs L.J."/>
            <person name="Horner N.R."/>
            <person name="Levin J.Z."/>
            <person name="Mammella M."/>
            <person name="Meijer H.J."/>
            <person name="Morris P."/>
            <person name="Nusbaum C."/>
            <person name="Oome S."/>
            <person name="Phillips A.J."/>
            <person name="van Rooyen D."/>
            <person name="Rzeszutek E."/>
            <person name="Saraiva M."/>
            <person name="Secombes C.J."/>
            <person name="Seidl M.F."/>
            <person name="Snel B."/>
            <person name="Stassen J.H."/>
            <person name="Sykes S."/>
            <person name="Tripathy S."/>
            <person name="van den Berg H."/>
            <person name="Vega-Arreguin J.C."/>
            <person name="Wawra S."/>
            <person name="Young S.K."/>
            <person name="Zeng Q."/>
            <person name="Dieguez-Uribeondo J."/>
            <person name="Russ C."/>
            <person name="Tyler B.M."/>
            <person name="van West P."/>
        </authorList>
    </citation>
    <scope>NUCLEOTIDE SEQUENCE [LARGE SCALE GENOMIC DNA]</scope>
    <source>
        <strain evidence="2 3">CBS 223.65</strain>
    </source>
</reference>
<feature type="compositionally biased region" description="Basic residues" evidence="1">
    <location>
        <begin position="56"/>
        <end position="66"/>
    </location>
</feature>
<protein>
    <submittedName>
        <fullName evidence="2">Uncharacterized protein</fullName>
    </submittedName>
</protein>
<feature type="region of interest" description="Disordered" evidence="1">
    <location>
        <begin position="43"/>
        <end position="71"/>
    </location>
</feature>